<dbReference type="InterPro" id="IPR013785">
    <property type="entry name" value="Aldolase_TIM"/>
</dbReference>
<dbReference type="PRINTS" id="PR01483">
    <property type="entry name" value="FASYNTHASE"/>
</dbReference>
<dbReference type="Pfam" id="PF13452">
    <property type="entry name" value="FAS1_DH_region"/>
    <property type="match status" value="1"/>
</dbReference>
<dbReference type="InterPro" id="IPR039569">
    <property type="entry name" value="FAS1-like_DH_region"/>
</dbReference>
<keyword evidence="4 16" id="KW-0378">Hydrolase</keyword>
<comment type="catalytic activity">
    <reaction evidence="14">
        <text>a 2,3-saturated acyl-[ACP] + NAD(+) = a (2E)-enoyl-[ACP] + NADH + H(+)</text>
        <dbReference type="Rhea" id="RHEA:10240"/>
        <dbReference type="Rhea" id="RHEA-COMP:9925"/>
        <dbReference type="Rhea" id="RHEA-COMP:9926"/>
        <dbReference type="ChEBI" id="CHEBI:15378"/>
        <dbReference type="ChEBI" id="CHEBI:57540"/>
        <dbReference type="ChEBI" id="CHEBI:57945"/>
        <dbReference type="ChEBI" id="CHEBI:78784"/>
        <dbReference type="ChEBI" id="CHEBI:78785"/>
        <dbReference type="EC" id="1.3.1.9"/>
    </reaction>
</comment>
<dbReference type="SUPFAM" id="SSF51412">
    <property type="entry name" value="Inosine monophosphate dehydrogenase (IMPDH)"/>
    <property type="match status" value="1"/>
</dbReference>
<dbReference type="Pfam" id="PF01575">
    <property type="entry name" value="MaoC_dehydratas"/>
    <property type="match status" value="1"/>
</dbReference>
<evidence type="ECO:0000256" key="14">
    <source>
        <dbReference type="ARBA" id="ARBA00048572"/>
    </source>
</evidence>
<dbReference type="InterPro" id="IPR016452">
    <property type="entry name" value="Fas1/AflB-like"/>
</dbReference>
<keyword evidence="6 16" id="KW-0560">Oxidoreductase</keyword>
<keyword evidence="3 16" id="KW-0808">Transferase</keyword>
<dbReference type="Gene3D" id="3.20.20.70">
    <property type="entry name" value="Aldolase class I"/>
    <property type="match status" value="1"/>
</dbReference>
<dbReference type="SUPFAM" id="SSF54637">
    <property type="entry name" value="Thioesterase/thiol ester dehydrase-isomerase"/>
    <property type="match status" value="2"/>
</dbReference>
<comment type="catalytic activity">
    <reaction evidence="13">
        <text>(9Z)-octadecenoyl-[ACP] + H2O = (9Z)-octadecenoate + holo-[ACP] + H(+)</text>
        <dbReference type="Rhea" id="RHEA:15057"/>
        <dbReference type="Rhea" id="RHEA-COMP:9685"/>
        <dbReference type="Rhea" id="RHEA-COMP:9924"/>
        <dbReference type="ChEBI" id="CHEBI:15377"/>
        <dbReference type="ChEBI" id="CHEBI:15378"/>
        <dbReference type="ChEBI" id="CHEBI:30823"/>
        <dbReference type="ChEBI" id="CHEBI:64479"/>
        <dbReference type="ChEBI" id="CHEBI:78783"/>
        <dbReference type="EC" id="3.1.2.14"/>
    </reaction>
</comment>
<dbReference type="InterPro" id="IPR002539">
    <property type="entry name" value="MaoC-like_dom"/>
</dbReference>
<keyword evidence="19" id="KW-1185">Reference proteome</keyword>
<dbReference type="Pfam" id="PF00698">
    <property type="entry name" value="Acyl_transf_1"/>
    <property type="match status" value="1"/>
</dbReference>
<dbReference type="PIRSF" id="PIRSF005562">
    <property type="entry name" value="FAS_yeast_beta"/>
    <property type="match status" value="1"/>
</dbReference>
<dbReference type="InterPro" id="IPR050830">
    <property type="entry name" value="Fungal_FAS"/>
</dbReference>
<evidence type="ECO:0000256" key="1">
    <source>
        <dbReference type="ARBA" id="ARBA00001055"/>
    </source>
</evidence>
<keyword evidence="5 16" id="KW-0521">NADP</keyword>
<dbReference type="Gene3D" id="3.30.70.3330">
    <property type="match status" value="1"/>
</dbReference>
<sequence>MSTLLAKTAARRMIRHRPKRPSSLLEAIDADRVRLVACCGGQGSNNLTGLDELVHLSHTYADCPPIQHIITSAARRLDRLSKLPHRSFFFSHRGFPLQSWLDDSAASAPATDDLALSPYSFPINTLLSLVHYALAAYQLNIDPSQLRDRLHGVIGHSQGVFAAAAVAQAGNGWPDFYNAVDSALQLSFWVGLESHVAAPASTLSAEEVVDSFAHDEGVPSHLLSVTGLEVKDLTRLVERLNKESDDDRLAIYLALANNRNKGVLAGSPQALRRACLALRAIQAPPNLDQSRVPFHRRRPVLEVQFLPVSAPYHSPLLSSVKSSVMDATDLQLIGTDLAIPVYCAKDRGISNLQTAKSNDIVRALVQAVTVEQVDWRATCHRLSGATHMLSLGPGAVGSLVQDVMDGTGIRIIHLSGRSLPSGLSSLLSSEIIHTAGDDWGRKYRPRLRGASGILGESHIETKMTRLLGTPPVMVAGMTPTTCSSDLVAAIMQAGYHVEFACGGYHCRVDMEAALRRLAASIPSHRAITCNVIYASPKSLSWQIQLLQDLIEEGLPIEGLTVGAGIPSPEVVQDWISSLGLAHIWFKPGSLDAIDRVLSLAQHHPTFPIGLQWTGGRAGGHHSFEDVHQPMLERYARIRAFENVVLVVGSGFGDAEDTWPYLTGSWSERFGFPAMPFDGVLLGSRMMVAREARTSPSVKELIVGAPGLDDDETAWTRSEHGPVGGVISVISEMGQPMHVLATRAMRLWHEFDRRFFSIRDPERLCGALQQHRDELITRLTQDYARPWFAVLDDGQPADIEDMSYRQVLRRLCSLTYVSHQRRWIHSSYLTVVHDYLRLVRARFGCGIRLSDNPAEMQKAFDEAYAAKGDEILYPEDVSLLLAVFRRQGQKPMPFIPRLDAQFETWFKKDSLWQSEDIEAVANQDPERVCIIQGPVAVRYSTTPDEPAKEILDRICDEHIRMLQVQYPASEGHIETVIPARVYGNGVLPGVQISQDGPVCRYHLVGPALPAAEAVVERVAGDCTWARAALVKEYIILGKARVKNPVHNAFKLEVGDIIEVRSNDGRAREITLYTTVPHQGGDTGTRAALELLQHDNCEISVALVSPSQGRPALEFTCDLVGDRLCVCSKGYLKRIRRLYRELWVDEPGAGLSSAGLNSEFTGPQTTITADAVKEFLAVVRQTGPARSRAWDALGPIVPLDYSVVLAWTALIKPVLLPALGGDPLQLLHQSVSLRIVPEVRPLHIGDTVRTCSRITERTISPTGQRIEVSAEIRRDAQPVVKIQSVFVIQRRPQAVCEQQFRSVDEADMVMHINSPVQLQVLVSRKWLFLDGSSHNLLGKTLVFILNTQTVYDASGAPSSIQVAGTVSLLVDSAVPASAGKTIGRVYMEEEGCQVNPVLDFLHRHGSPRTQRRMLPSPGWTGDAVIPFAAPAKSGPYASVSLDRNPIHTCPLFARFAGRGQPVVHGMHLSATVRRILEWMVGDTQRCRFRSWTVSFDDIVRIQERLRMEVQHHAMEEGLMIVSVKVINELAGNQVMHAEAAIEQARTAYVFTGQGIQEKGMGMRLYRTHIAAQAVWDRAERHFESQYGFSLLHIVRDNPSNLTVYFGGRRGRGIRANYLAMISSSGPTEGMLPGLTADSRSYTFSYPAGLLMSTQFAQPALAVMEMAEYAHLQAQGAVQSGALFAGHSLGEYSALGASTTFMPFEALLSLILYRGLKMQSALPRDGDGRTDYAMMAADPSRVRQDFSDRDLLRLVRIISEQTGSLLEVVNYNVRSRQYVCAGHIRALFVLGQVCDELGESAIDNQDVWKGCVHRHIASAQPITSQTQLSRGRATIPLAGVDIPFHSQMLRGHIDDYRQYLRRHLRISDVKLEEFVGRWIPNVVGRPFAADVSYVRLVQQATKSQPLQDLLRRLEK</sequence>
<dbReference type="RefSeq" id="XP_070886478.1">
    <property type="nucleotide sequence ID" value="XM_071032884.1"/>
</dbReference>
<dbReference type="SMART" id="SM00827">
    <property type="entry name" value="PKS_AT"/>
    <property type="match status" value="1"/>
</dbReference>
<organism evidence="18 19">
    <name type="scientific">Aspergillus lucknowensis</name>
    <dbReference type="NCBI Taxonomy" id="176173"/>
    <lineage>
        <taxon>Eukaryota</taxon>
        <taxon>Fungi</taxon>
        <taxon>Dikarya</taxon>
        <taxon>Ascomycota</taxon>
        <taxon>Pezizomycotina</taxon>
        <taxon>Eurotiomycetes</taxon>
        <taxon>Eurotiomycetidae</taxon>
        <taxon>Eurotiales</taxon>
        <taxon>Aspergillaceae</taxon>
        <taxon>Aspergillus</taxon>
        <taxon>Aspergillus subgen. Nidulantes</taxon>
    </lineage>
</organism>
<dbReference type="PANTHER" id="PTHR10982:SF21">
    <property type="entry name" value="FATTY ACID SYNTHASE SUBUNIT BETA"/>
    <property type="match status" value="1"/>
</dbReference>
<proteinExistence type="inferred from homology"/>
<evidence type="ECO:0000256" key="9">
    <source>
        <dbReference type="ARBA" id="ARBA00023268"/>
    </source>
</evidence>
<dbReference type="InterPro" id="IPR016035">
    <property type="entry name" value="Acyl_Trfase/lysoPLipase"/>
</dbReference>
<dbReference type="CDD" id="cd03447">
    <property type="entry name" value="FAS_MaoC"/>
    <property type="match status" value="1"/>
</dbReference>
<evidence type="ECO:0000256" key="3">
    <source>
        <dbReference type="ARBA" id="ARBA00022679"/>
    </source>
</evidence>
<gene>
    <name evidence="18" type="ORF">BJX67DRAFT_380850</name>
</gene>
<evidence type="ECO:0000256" key="13">
    <source>
        <dbReference type="ARBA" id="ARBA00048536"/>
    </source>
</evidence>
<name>A0ABR4LSH2_9EURO</name>
<dbReference type="InterPro" id="IPR001227">
    <property type="entry name" value="Ac_transferase_dom_sf"/>
</dbReference>
<dbReference type="EMBL" id="JBFXLQ010000018">
    <property type="protein sequence ID" value="KAL2867499.1"/>
    <property type="molecule type" value="Genomic_DNA"/>
</dbReference>
<evidence type="ECO:0000256" key="16">
    <source>
        <dbReference type="PIRNR" id="PIRNR005562"/>
    </source>
</evidence>
<feature type="domain" description="Malonyl-CoA:ACP transacylase (MAT)" evidence="17">
    <location>
        <begin position="1547"/>
        <end position="1879"/>
    </location>
</feature>
<evidence type="ECO:0000256" key="10">
    <source>
        <dbReference type="ARBA" id="ARBA00033756"/>
    </source>
</evidence>
<evidence type="ECO:0000256" key="15">
    <source>
        <dbReference type="ARBA" id="ARBA00048835"/>
    </source>
</evidence>
<dbReference type="PANTHER" id="PTHR10982">
    <property type="entry name" value="MALONYL COA-ACYL CARRIER PROTEIN TRANSACYLASE"/>
    <property type="match status" value="1"/>
</dbReference>
<dbReference type="Pfam" id="PF16073">
    <property type="entry name" value="SAT"/>
    <property type="match status" value="1"/>
</dbReference>
<evidence type="ECO:0000256" key="7">
    <source>
        <dbReference type="ARBA" id="ARBA00023027"/>
    </source>
</evidence>
<evidence type="ECO:0000256" key="6">
    <source>
        <dbReference type="ARBA" id="ARBA00023002"/>
    </source>
</evidence>
<dbReference type="Proteomes" id="UP001610432">
    <property type="component" value="Unassembled WGS sequence"/>
</dbReference>
<dbReference type="Gene3D" id="6.10.60.10">
    <property type="match status" value="1"/>
</dbReference>
<evidence type="ECO:0000313" key="18">
    <source>
        <dbReference type="EMBL" id="KAL2867499.1"/>
    </source>
</evidence>
<evidence type="ECO:0000256" key="8">
    <source>
        <dbReference type="ARBA" id="ARBA00023239"/>
    </source>
</evidence>
<dbReference type="Gene3D" id="6.20.240.10">
    <property type="match status" value="1"/>
</dbReference>
<evidence type="ECO:0000259" key="17">
    <source>
        <dbReference type="SMART" id="SM00827"/>
    </source>
</evidence>
<keyword evidence="7 16" id="KW-0520">NAD</keyword>
<evidence type="ECO:0000256" key="4">
    <source>
        <dbReference type="ARBA" id="ARBA00022801"/>
    </source>
</evidence>
<dbReference type="GeneID" id="98147956"/>
<evidence type="ECO:0000256" key="5">
    <source>
        <dbReference type="ARBA" id="ARBA00022857"/>
    </source>
</evidence>
<dbReference type="InterPro" id="IPR014043">
    <property type="entry name" value="Acyl_transferase_dom"/>
</dbReference>
<dbReference type="Gene3D" id="3.10.129.10">
    <property type="entry name" value="Hotdog Thioesterase"/>
    <property type="match status" value="1"/>
</dbReference>
<keyword evidence="9" id="KW-0511">Multifunctional enzyme</keyword>
<dbReference type="InterPro" id="IPR013565">
    <property type="entry name" value="Fas1/AflB-like_central"/>
</dbReference>
<comment type="catalytic activity">
    <reaction evidence="12">
        <text>holo-[ACP] + malonyl-CoA = malonyl-[ACP] + CoA</text>
        <dbReference type="Rhea" id="RHEA:41792"/>
        <dbReference type="Rhea" id="RHEA-COMP:9623"/>
        <dbReference type="Rhea" id="RHEA-COMP:9685"/>
        <dbReference type="ChEBI" id="CHEBI:57287"/>
        <dbReference type="ChEBI" id="CHEBI:57384"/>
        <dbReference type="ChEBI" id="CHEBI:64479"/>
        <dbReference type="ChEBI" id="CHEBI:78449"/>
        <dbReference type="EC" id="2.3.1.39"/>
    </reaction>
</comment>
<comment type="catalytic activity">
    <reaction evidence="15">
        <text>holo-[ACP] + acetyl-CoA = acetyl-[ACP] + CoA</text>
        <dbReference type="Rhea" id="RHEA:41788"/>
        <dbReference type="Rhea" id="RHEA-COMP:9621"/>
        <dbReference type="Rhea" id="RHEA-COMP:9685"/>
        <dbReference type="ChEBI" id="CHEBI:57287"/>
        <dbReference type="ChEBI" id="CHEBI:57288"/>
        <dbReference type="ChEBI" id="CHEBI:64479"/>
        <dbReference type="ChEBI" id="CHEBI:78446"/>
        <dbReference type="EC" id="2.3.1.38"/>
    </reaction>
</comment>
<dbReference type="Pfam" id="PF08354">
    <property type="entry name" value="Fas1-AflB-like_hel"/>
    <property type="match status" value="1"/>
</dbReference>
<dbReference type="Gene3D" id="3.30.1120.100">
    <property type="match status" value="1"/>
</dbReference>
<dbReference type="InterPro" id="IPR029069">
    <property type="entry name" value="HotDog_dom_sf"/>
</dbReference>
<dbReference type="SUPFAM" id="SSF52151">
    <property type="entry name" value="FabD/lysophospholipase-like"/>
    <property type="match status" value="2"/>
</dbReference>
<accession>A0ABR4LSH2</accession>
<dbReference type="InterPro" id="IPR032088">
    <property type="entry name" value="SAT"/>
</dbReference>
<reference evidence="18 19" key="1">
    <citation type="submission" date="2024-07" db="EMBL/GenBank/DDBJ databases">
        <title>Section-level genome sequencing and comparative genomics of Aspergillus sections Usti and Cavernicolus.</title>
        <authorList>
            <consortium name="Lawrence Berkeley National Laboratory"/>
            <person name="Nybo J.L."/>
            <person name="Vesth T.C."/>
            <person name="Theobald S."/>
            <person name="Frisvad J.C."/>
            <person name="Larsen T.O."/>
            <person name="Kjaerboelling I."/>
            <person name="Rothschild-Mancinelli K."/>
            <person name="Lyhne E.K."/>
            <person name="Kogle M.E."/>
            <person name="Barry K."/>
            <person name="Clum A."/>
            <person name="Na H."/>
            <person name="Ledsgaard L."/>
            <person name="Lin J."/>
            <person name="Lipzen A."/>
            <person name="Kuo A."/>
            <person name="Riley R."/>
            <person name="Mondo S."/>
            <person name="Labutti K."/>
            <person name="Haridas S."/>
            <person name="Pangalinan J."/>
            <person name="Salamov A.A."/>
            <person name="Simmons B.A."/>
            <person name="Magnuson J.K."/>
            <person name="Chen J."/>
            <person name="Drula E."/>
            <person name="Henrissat B."/>
            <person name="Wiebenga A."/>
            <person name="Lubbers R.J."/>
            <person name="Gomes A.C."/>
            <person name="Macurrencykelacurrency M.R."/>
            <person name="Stajich J."/>
            <person name="Grigoriev I.V."/>
            <person name="Mortensen U.H."/>
            <person name="De Vries R.P."/>
            <person name="Baker S.E."/>
            <person name="Andersen M.R."/>
        </authorList>
    </citation>
    <scope>NUCLEOTIDE SEQUENCE [LARGE SCALE GENOMIC DNA]</scope>
    <source>
        <strain evidence="18 19">CBS 449.75</strain>
    </source>
</reference>
<dbReference type="Gene3D" id="3.40.366.10">
    <property type="entry name" value="Malonyl-Coenzyme A Acyl Carrier Protein, domain 2"/>
    <property type="match status" value="3"/>
</dbReference>
<comment type="subunit">
    <text evidence="10">[Alpha(6)beta(6)] hexamers of two multifunctional subunits (alpha and beta).</text>
</comment>
<evidence type="ECO:0000256" key="2">
    <source>
        <dbReference type="ARBA" id="ARBA00010009"/>
    </source>
</evidence>
<evidence type="ECO:0000256" key="12">
    <source>
        <dbReference type="ARBA" id="ARBA00048462"/>
    </source>
</evidence>
<dbReference type="Pfam" id="PF22235">
    <property type="entry name" value="FAS1_thioest_ins"/>
    <property type="match status" value="1"/>
</dbReference>
<evidence type="ECO:0000256" key="11">
    <source>
        <dbReference type="ARBA" id="ARBA00048237"/>
    </source>
</evidence>
<dbReference type="Gene3D" id="1.20.930.70">
    <property type="match status" value="1"/>
</dbReference>
<protein>
    <submittedName>
        <fullName evidence="18">Acyl transferase domain-containing protein</fullName>
    </submittedName>
</protein>
<comment type="caution">
    <text evidence="18">The sequence shown here is derived from an EMBL/GenBank/DDBJ whole genome shotgun (WGS) entry which is preliminary data.</text>
</comment>
<dbReference type="GO" id="GO:0016740">
    <property type="term" value="F:transferase activity"/>
    <property type="evidence" value="ECO:0007669"/>
    <property type="project" value="UniProtKB-KW"/>
</dbReference>
<keyword evidence="8" id="KW-0456">Lyase</keyword>
<comment type="catalytic activity">
    <reaction evidence="1">
        <text>a (3R)-hydroxyacyl-[ACP] = a (2E)-enoyl-[ACP] + H2O</text>
        <dbReference type="Rhea" id="RHEA:13097"/>
        <dbReference type="Rhea" id="RHEA-COMP:9925"/>
        <dbReference type="Rhea" id="RHEA-COMP:9945"/>
        <dbReference type="ChEBI" id="CHEBI:15377"/>
        <dbReference type="ChEBI" id="CHEBI:78784"/>
        <dbReference type="ChEBI" id="CHEBI:78827"/>
        <dbReference type="EC" id="4.2.1.59"/>
    </reaction>
</comment>
<comment type="similarity">
    <text evidence="2 16">Belongs to the fungal fatty acid synthetase subunit beta family.</text>
</comment>
<dbReference type="Pfam" id="PF17951">
    <property type="entry name" value="FAS_meander"/>
    <property type="match status" value="1"/>
</dbReference>
<dbReference type="InterPro" id="IPR003965">
    <property type="entry name" value="Fatty_acid_synthase"/>
</dbReference>
<dbReference type="InterPro" id="IPR040883">
    <property type="entry name" value="FAS_meander"/>
</dbReference>
<evidence type="ECO:0000313" key="19">
    <source>
        <dbReference type="Proteomes" id="UP001610432"/>
    </source>
</evidence>
<comment type="catalytic activity">
    <reaction evidence="11">
        <text>acetyl-CoA + n malonyl-CoA + 2n NADPH + 4n H(+) = a long-chain-acyl-CoA + n CoA + n CO2 + 2n NADP(+).</text>
        <dbReference type="EC" id="2.3.1.86"/>
    </reaction>
</comment>